<dbReference type="EMBL" id="JAVDVY010000001">
    <property type="protein sequence ID" value="MDR7133145.1"/>
    <property type="molecule type" value="Genomic_DNA"/>
</dbReference>
<keyword evidence="3 6" id="KW-0812">Transmembrane</keyword>
<dbReference type="Pfam" id="PF02104">
    <property type="entry name" value="SURF1"/>
    <property type="match status" value="1"/>
</dbReference>
<dbReference type="InterPro" id="IPR002994">
    <property type="entry name" value="Surf1/Shy1"/>
</dbReference>
<dbReference type="RefSeq" id="WP_310057396.1">
    <property type="nucleotide sequence ID" value="NZ_JAVDVY010000001.1"/>
</dbReference>
<feature type="transmembrane region" description="Helical" evidence="6">
    <location>
        <begin position="20"/>
        <end position="39"/>
    </location>
</feature>
<comment type="subcellular location">
    <subcellularLocation>
        <location evidence="6">Cell membrane</location>
        <topology evidence="6">Multi-pass membrane protein</topology>
    </subcellularLocation>
    <subcellularLocation>
        <location evidence="1">Membrane</location>
    </subcellularLocation>
</comment>
<dbReference type="PROSITE" id="PS50895">
    <property type="entry name" value="SURF1"/>
    <property type="match status" value="1"/>
</dbReference>
<keyword evidence="5 6" id="KW-0472">Membrane</keyword>
<sequence length="257" mass="28075">MGTIIAAVGEEVVSRRRNLIVGWTLAALAMTLFANLGLWQSRRAVEKQAMLDAAAQVLSSRTPHPLALAADPARARAYDWAIGSGEFEDKGALLLDNQQRNGRAGVRAYRIFRPEQGTPLLVDLGWLPLAGDRRLPDVPKPRGRIELRGLLVPPPSAGLVMGPAMGRDGEAWLMTRVDTAAIVRETGLSTALAPRVLRLDPKLSIGYERDLELLPNTLPPEQHRGYALQWFALALAVLVTALVLTFRKPRRGQGVHP</sequence>
<dbReference type="CDD" id="cd06662">
    <property type="entry name" value="SURF1"/>
    <property type="match status" value="1"/>
</dbReference>
<evidence type="ECO:0000256" key="5">
    <source>
        <dbReference type="ARBA" id="ARBA00023136"/>
    </source>
</evidence>
<evidence type="ECO:0000256" key="6">
    <source>
        <dbReference type="RuleBase" id="RU363076"/>
    </source>
</evidence>
<protein>
    <recommendedName>
        <fullName evidence="6">SURF1-like protein</fullName>
    </recommendedName>
</protein>
<keyword evidence="6" id="KW-1003">Cell membrane</keyword>
<evidence type="ECO:0000256" key="3">
    <source>
        <dbReference type="ARBA" id="ARBA00022692"/>
    </source>
</evidence>
<keyword evidence="8" id="KW-1185">Reference proteome</keyword>
<gene>
    <name evidence="7" type="ORF">J2X06_000329</name>
</gene>
<dbReference type="Proteomes" id="UP001251524">
    <property type="component" value="Unassembled WGS sequence"/>
</dbReference>
<proteinExistence type="inferred from homology"/>
<evidence type="ECO:0000256" key="1">
    <source>
        <dbReference type="ARBA" id="ARBA00004370"/>
    </source>
</evidence>
<feature type="transmembrane region" description="Helical" evidence="6">
    <location>
        <begin position="226"/>
        <end position="246"/>
    </location>
</feature>
<evidence type="ECO:0000256" key="4">
    <source>
        <dbReference type="ARBA" id="ARBA00022989"/>
    </source>
</evidence>
<comment type="caution">
    <text evidence="7">The sequence shown here is derived from an EMBL/GenBank/DDBJ whole genome shotgun (WGS) entry which is preliminary data.</text>
</comment>
<dbReference type="PANTHER" id="PTHR23427:SF2">
    <property type="entry name" value="SURFEIT LOCUS PROTEIN 1"/>
    <property type="match status" value="1"/>
</dbReference>
<organism evidence="7 8">
    <name type="scientific">Lysobacter niastensis</name>
    <dbReference type="NCBI Taxonomy" id="380629"/>
    <lineage>
        <taxon>Bacteria</taxon>
        <taxon>Pseudomonadati</taxon>
        <taxon>Pseudomonadota</taxon>
        <taxon>Gammaproteobacteria</taxon>
        <taxon>Lysobacterales</taxon>
        <taxon>Lysobacteraceae</taxon>
        <taxon>Lysobacter</taxon>
    </lineage>
</organism>
<comment type="similarity">
    <text evidence="2 6">Belongs to the SURF1 family.</text>
</comment>
<keyword evidence="4 6" id="KW-1133">Transmembrane helix</keyword>
<evidence type="ECO:0000313" key="8">
    <source>
        <dbReference type="Proteomes" id="UP001251524"/>
    </source>
</evidence>
<reference evidence="7 8" key="1">
    <citation type="submission" date="2023-07" db="EMBL/GenBank/DDBJ databases">
        <title>Sorghum-associated microbial communities from plants grown in Nebraska, USA.</title>
        <authorList>
            <person name="Schachtman D."/>
        </authorList>
    </citation>
    <scope>NUCLEOTIDE SEQUENCE [LARGE SCALE GENOMIC DNA]</scope>
    <source>
        <strain evidence="7 8">BE198</strain>
    </source>
</reference>
<dbReference type="PANTHER" id="PTHR23427">
    <property type="entry name" value="SURFEIT LOCUS PROTEIN"/>
    <property type="match status" value="1"/>
</dbReference>
<evidence type="ECO:0000313" key="7">
    <source>
        <dbReference type="EMBL" id="MDR7133145.1"/>
    </source>
</evidence>
<name>A0ABU1W6F1_9GAMM</name>
<evidence type="ECO:0000256" key="2">
    <source>
        <dbReference type="ARBA" id="ARBA00007165"/>
    </source>
</evidence>
<accession>A0ABU1W6F1</accession>
<dbReference type="InterPro" id="IPR045214">
    <property type="entry name" value="Surf1/Surf4"/>
</dbReference>